<keyword evidence="1" id="KW-0175">Coiled coil</keyword>
<evidence type="ECO:0000259" key="3">
    <source>
        <dbReference type="Pfam" id="PF13480"/>
    </source>
</evidence>
<feature type="coiled-coil region" evidence="1">
    <location>
        <begin position="176"/>
        <end position="203"/>
    </location>
</feature>
<dbReference type="AlphaFoldDB" id="A0AAV3U8D1"/>
<dbReference type="RefSeq" id="WP_345426915.1">
    <property type="nucleotide sequence ID" value="NZ_AP031496.1"/>
</dbReference>
<dbReference type="EMBL" id="BAABLX010000074">
    <property type="protein sequence ID" value="GAA4956986.1"/>
    <property type="molecule type" value="Genomic_DNA"/>
</dbReference>
<feature type="region of interest" description="Disordered" evidence="2">
    <location>
        <begin position="350"/>
        <end position="369"/>
    </location>
</feature>
<comment type="caution">
    <text evidence="4">The sequence shown here is derived from an EMBL/GenBank/DDBJ whole genome shotgun (WGS) entry which is preliminary data.</text>
</comment>
<keyword evidence="5" id="KW-1185">Reference proteome</keyword>
<dbReference type="Pfam" id="PF13480">
    <property type="entry name" value="Acetyltransf_6"/>
    <property type="match status" value="1"/>
</dbReference>
<evidence type="ECO:0000313" key="4">
    <source>
        <dbReference type="EMBL" id="GAA4956986.1"/>
    </source>
</evidence>
<name>A0AAV3U8D1_9ALTE</name>
<proteinExistence type="predicted"/>
<organism evidence="4 5">
    <name type="scientific">Halioxenophilus aromaticivorans</name>
    <dbReference type="NCBI Taxonomy" id="1306992"/>
    <lineage>
        <taxon>Bacteria</taxon>
        <taxon>Pseudomonadati</taxon>
        <taxon>Pseudomonadota</taxon>
        <taxon>Gammaproteobacteria</taxon>
        <taxon>Alteromonadales</taxon>
        <taxon>Alteromonadaceae</taxon>
        <taxon>Halioxenophilus</taxon>
    </lineage>
</organism>
<evidence type="ECO:0000313" key="5">
    <source>
        <dbReference type="Proteomes" id="UP001409585"/>
    </source>
</evidence>
<accession>A0AAV3U8D1</accession>
<dbReference type="Proteomes" id="UP001409585">
    <property type="component" value="Unassembled WGS sequence"/>
</dbReference>
<dbReference type="Gene3D" id="3.40.630.30">
    <property type="match status" value="1"/>
</dbReference>
<feature type="domain" description="BioF2-like acetyltransferase" evidence="3">
    <location>
        <begin position="173"/>
        <end position="315"/>
    </location>
</feature>
<sequence>MSQSKIQLTLHRGVEGFADIQADWSQAAQGQASHFLHFPAWYGAHLATVAEPQNLLFAVARQDQQLRAVIPLQQAKLKLGPLSVPGVSLAYANEMGLCDGLIPEDIDLPVAQLLAELKRAGLKFRLFKLDCISQSSHAARWIAGSQLPNKNSHVTKFLDLSAGREQFYAGYSSKFNRNMRRKLKKAQEQGEIVIERYRNAEAAAAFDTFLQLEDSGWKGREGTSIAQQPNKLKYYQALIQGFSADGVLSVNVLTLAGKPIAAQVGVQINSTLNLLKIAYDESHSDISPGYLLIDGLIAEPDSEHYLSKVSFVTGVDWIDRWKPQCEAVKVAYASNNWLVDSALKRYLSRQSAPQPSSHNNTQQTIAAPA</sequence>
<protein>
    <recommendedName>
        <fullName evidence="3">BioF2-like acetyltransferase domain-containing protein</fullName>
    </recommendedName>
</protein>
<dbReference type="InterPro" id="IPR038740">
    <property type="entry name" value="BioF2-like_GNAT_dom"/>
</dbReference>
<gene>
    <name evidence="4" type="ORF">GCM10025791_41690</name>
</gene>
<reference evidence="5" key="1">
    <citation type="journal article" date="2019" name="Int. J. Syst. Evol. Microbiol.">
        <title>The Global Catalogue of Microorganisms (GCM) 10K type strain sequencing project: providing services to taxonomists for standard genome sequencing and annotation.</title>
        <authorList>
            <consortium name="The Broad Institute Genomics Platform"/>
            <consortium name="The Broad Institute Genome Sequencing Center for Infectious Disease"/>
            <person name="Wu L."/>
            <person name="Ma J."/>
        </authorList>
    </citation>
    <scope>NUCLEOTIDE SEQUENCE [LARGE SCALE GENOMIC DNA]</scope>
    <source>
        <strain evidence="5">JCM 19134</strain>
    </source>
</reference>
<dbReference type="InterPro" id="IPR016181">
    <property type="entry name" value="Acyl_CoA_acyltransferase"/>
</dbReference>
<evidence type="ECO:0000256" key="1">
    <source>
        <dbReference type="SAM" id="Coils"/>
    </source>
</evidence>
<dbReference type="SUPFAM" id="SSF55729">
    <property type="entry name" value="Acyl-CoA N-acyltransferases (Nat)"/>
    <property type="match status" value="1"/>
</dbReference>
<evidence type="ECO:0000256" key="2">
    <source>
        <dbReference type="SAM" id="MobiDB-lite"/>
    </source>
</evidence>